<dbReference type="CDD" id="cd03529">
    <property type="entry name" value="Rieske_NirD"/>
    <property type="match status" value="1"/>
</dbReference>
<evidence type="ECO:0000256" key="2">
    <source>
        <dbReference type="ARBA" id="ARBA00022723"/>
    </source>
</evidence>
<proteinExistence type="predicted"/>
<dbReference type="InterPro" id="IPR036922">
    <property type="entry name" value="Rieske_2Fe-2S_sf"/>
</dbReference>
<gene>
    <name evidence="8" type="ORF">Y5S_02917</name>
</gene>
<comment type="caution">
    <text evidence="8">The sequence shown here is derived from an EMBL/GenBank/DDBJ whole genome shotgun (WGS) entry which is preliminary data.</text>
</comment>
<dbReference type="PATRIC" id="fig|1177154.3.peg.2956"/>
<name>A0A095SH98_9GAMM</name>
<evidence type="ECO:0000256" key="4">
    <source>
        <dbReference type="ARBA" id="ARBA00023004"/>
    </source>
</evidence>
<keyword evidence="4" id="KW-0408">Iron</keyword>
<dbReference type="GO" id="GO:0051537">
    <property type="term" value="F:2 iron, 2 sulfur cluster binding"/>
    <property type="evidence" value="ECO:0007669"/>
    <property type="project" value="UniProtKB-KW"/>
</dbReference>
<dbReference type="EMBL" id="ARXV01000013">
    <property type="protein sequence ID" value="KGD63927.1"/>
    <property type="molecule type" value="Genomic_DNA"/>
</dbReference>
<dbReference type="PANTHER" id="PTHR40562">
    <property type="match status" value="1"/>
</dbReference>
<protein>
    <submittedName>
        <fullName evidence="8">Nitrite reductase small subunit</fullName>
    </submittedName>
</protein>
<accession>A0A095SH98</accession>
<dbReference type="SUPFAM" id="SSF50022">
    <property type="entry name" value="ISP domain"/>
    <property type="match status" value="1"/>
</dbReference>
<dbReference type="STRING" id="1177154.Y5S_02917"/>
<dbReference type="Gene3D" id="2.102.10.10">
    <property type="entry name" value="Rieske [2Fe-2S] iron-sulphur domain"/>
    <property type="match status" value="1"/>
</dbReference>
<sequence length="116" mass="12320">MNSALAVEWKAVCKVSDVLPGTGVGVRLPEGQAALFCTRDGSFFALDNMDPFSSANVLSRGLLGSLGGRKVVASPIYKQHFDLETGQCLEDETVTLNVYPVRVEGDVIEVATSATN</sequence>
<dbReference type="Pfam" id="PF13806">
    <property type="entry name" value="Rieske_2"/>
    <property type="match status" value="1"/>
</dbReference>
<keyword evidence="6" id="KW-0534">Nitrate assimilation</keyword>
<keyword evidence="2" id="KW-0479">Metal-binding</keyword>
<dbReference type="PANTHER" id="PTHR40562:SF1">
    <property type="entry name" value="NITRITE REDUCTASE (NADH) SMALL SUBUNIT"/>
    <property type="match status" value="1"/>
</dbReference>
<keyword evidence="1" id="KW-0001">2Fe-2S</keyword>
<dbReference type="GO" id="GO:0046872">
    <property type="term" value="F:metal ion binding"/>
    <property type="evidence" value="ECO:0007669"/>
    <property type="project" value="UniProtKB-KW"/>
</dbReference>
<dbReference type="OrthoDB" id="516687at2"/>
<keyword evidence="5" id="KW-0411">Iron-sulfur</keyword>
<dbReference type="GO" id="GO:0042128">
    <property type="term" value="P:nitrate assimilation"/>
    <property type="evidence" value="ECO:0007669"/>
    <property type="project" value="UniProtKB-KW"/>
</dbReference>
<dbReference type="NCBIfam" id="TIGR02378">
    <property type="entry name" value="nirD_assim_sml"/>
    <property type="match status" value="1"/>
</dbReference>
<dbReference type="InterPro" id="IPR017941">
    <property type="entry name" value="Rieske_2Fe-2S"/>
</dbReference>
<evidence type="ECO:0000256" key="5">
    <source>
        <dbReference type="ARBA" id="ARBA00023014"/>
    </source>
</evidence>
<keyword evidence="3" id="KW-0560">Oxidoreductase</keyword>
<dbReference type="PROSITE" id="PS51296">
    <property type="entry name" value="RIESKE"/>
    <property type="match status" value="1"/>
</dbReference>
<evidence type="ECO:0000313" key="8">
    <source>
        <dbReference type="EMBL" id="KGD63927.1"/>
    </source>
</evidence>
<keyword evidence="9" id="KW-1185">Reference proteome</keyword>
<dbReference type="AlphaFoldDB" id="A0A095SH98"/>
<evidence type="ECO:0000256" key="6">
    <source>
        <dbReference type="ARBA" id="ARBA00023063"/>
    </source>
</evidence>
<evidence type="ECO:0000259" key="7">
    <source>
        <dbReference type="PROSITE" id="PS51296"/>
    </source>
</evidence>
<evidence type="ECO:0000256" key="1">
    <source>
        <dbReference type="ARBA" id="ARBA00022714"/>
    </source>
</evidence>
<dbReference type="GO" id="GO:0008942">
    <property type="term" value="F:nitrite reductase [NAD(P)H] activity"/>
    <property type="evidence" value="ECO:0007669"/>
    <property type="project" value="InterPro"/>
</dbReference>
<reference evidence="8 9" key="1">
    <citation type="submission" date="2012-09" db="EMBL/GenBank/DDBJ databases">
        <title>Genome Sequence of alkane-degrading Bacterium Alcanivorax sp. 19-m-6.</title>
        <authorList>
            <person name="Lai Q."/>
            <person name="Shao Z."/>
        </authorList>
    </citation>
    <scope>NUCLEOTIDE SEQUENCE [LARGE SCALE GENOMIC DNA]</scope>
    <source>
        <strain evidence="8 9">19-m-6</strain>
    </source>
</reference>
<organism evidence="8 9">
    <name type="scientific">Alcanivorax nanhaiticus</name>
    <dbReference type="NCBI Taxonomy" id="1177154"/>
    <lineage>
        <taxon>Bacteria</taxon>
        <taxon>Pseudomonadati</taxon>
        <taxon>Pseudomonadota</taxon>
        <taxon>Gammaproteobacteria</taxon>
        <taxon>Oceanospirillales</taxon>
        <taxon>Alcanivoracaceae</taxon>
        <taxon>Alcanivorax</taxon>
    </lineage>
</organism>
<dbReference type="InterPro" id="IPR012748">
    <property type="entry name" value="Rieske-like_NirD"/>
</dbReference>
<dbReference type="Proteomes" id="UP000029444">
    <property type="component" value="Unassembled WGS sequence"/>
</dbReference>
<evidence type="ECO:0000256" key="3">
    <source>
        <dbReference type="ARBA" id="ARBA00023002"/>
    </source>
</evidence>
<evidence type="ECO:0000313" key="9">
    <source>
        <dbReference type="Proteomes" id="UP000029444"/>
    </source>
</evidence>
<feature type="domain" description="Rieske" evidence="7">
    <location>
        <begin position="10"/>
        <end position="110"/>
    </location>
</feature>
<dbReference type="InterPro" id="IPR017881">
    <property type="entry name" value="NirD"/>
</dbReference>
<dbReference type="PROSITE" id="PS51300">
    <property type="entry name" value="NIRD"/>
    <property type="match status" value="1"/>
</dbReference>
<dbReference type="RefSeq" id="WP_035233982.1">
    <property type="nucleotide sequence ID" value="NZ_ARXV01000013.1"/>
</dbReference>
<dbReference type="eggNOG" id="COG2146">
    <property type="taxonomic scope" value="Bacteria"/>
</dbReference>